<dbReference type="SUPFAM" id="SSF54211">
    <property type="entry name" value="Ribosomal protein S5 domain 2-like"/>
    <property type="match status" value="1"/>
</dbReference>
<dbReference type="GO" id="GO:0005524">
    <property type="term" value="F:ATP binding"/>
    <property type="evidence" value="ECO:0007669"/>
    <property type="project" value="UniProtKB-KW"/>
</dbReference>
<dbReference type="InterPro" id="IPR014721">
    <property type="entry name" value="Ribsml_uS5_D2-typ_fold_subgr"/>
</dbReference>
<dbReference type="InterPro" id="IPR003593">
    <property type="entry name" value="AAA+_ATPase"/>
</dbReference>
<evidence type="ECO:0000313" key="5">
    <source>
        <dbReference type="EMBL" id="AJC73236.1"/>
    </source>
</evidence>
<dbReference type="NCBIfam" id="TIGR00368">
    <property type="entry name" value="YifB family Mg chelatase-like AAA ATPase"/>
    <property type="match status" value="1"/>
</dbReference>
<dbReference type="Pfam" id="PF13541">
    <property type="entry name" value="ChlI"/>
    <property type="match status" value="1"/>
</dbReference>
<dbReference type="PANTHER" id="PTHR32039">
    <property type="entry name" value="MAGNESIUM-CHELATASE SUBUNIT CHLI"/>
    <property type="match status" value="1"/>
</dbReference>
<accession>A0A0X1KPM0</accession>
<keyword evidence="6" id="KW-1185">Reference proteome</keyword>
<dbReference type="InterPro" id="IPR020568">
    <property type="entry name" value="Ribosomal_Su5_D2-typ_SF"/>
</dbReference>
<keyword evidence="3" id="KW-0067">ATP-binding</keyword>
<feature type="domain" description="MCM C-terminal AAA(+) ATPase" evidence="4">
    <location>
        <begin position="288"/>
        <end position="384"/>
    </location>
</feature>
<dbReference type="PaxDb" id="1123384-AJ81_02335"/>
<sequence>MPAKLSSATLVGLNVSLVEVEVDIDKKSVIHDVDIVGLGDTAVKESKKRIKSALKNSGFDFPHGKIVVNLAPADLKKEGSLLDLPMAMGILQACGHLNECDFLCVGELSLDGHIRKVKGVLTILAQLSKEGFSKPIVVPKENETEAKMVKNLKVFCFEHIKELVEFMNGLVKYEPVKFEGLPPFSYDEDVDFADVKGQTLAKRALEVAAAGAHNVLMKGSPGAGKTMLARRICTILPPLSDEEALEVLTIYSAVGQADIKKLSRPFRAPHHTASTVAIIGGGNDARPGEISLAHNGVLFLDEFPEFRRDVIEALRQPLEEGFVTVARAKTTVTYPSRFMLVAAMNPCPCGNYGDPKAVCNCSPYDIVRYNKKVSGPILDRIDILVQLPRLEPEEYFSKNSSEKSERIRERVIKAREIQKRRYREIGISTNSQLNAKLIKRFVQLDEKTEELLKLTVSRYNLSARSIDKILKVARTIADLEGSEALNYKHVAEAIQYKLQQE</sequence>
<dbReference type="InterPro" id="IPR000523">
    <property type="entry name" value="Mg_chelatse_chII-like_cat_dom"/>
</dbReference>
<dbReference type="Gene3D" id="3.40.50.300">
    <property type="entry name" value="P-loop containing nucleotide triphosphate hydrolases"/>
    <property type="match status" value="1"/>
</dbReference>
<dbReference type="STRING" id="1123384.AJ81_02335"/>
<dbReference type="InterPro" id="IPR004482">
    <property type="entry name" value="Mg_chelat-rel"/>
</dbReference>
<evidence type="ECO:0000256" key="1">
    <source>
        <dbReference type="ARBA" id="ARBA00006354"/>
    </source>
</evidence>
<dbReference type="PROSITE" id="PS50051">
    <property type="entry name" value="MCM_2"/>
    <property type="match status" value="1"/>
</dbReference>
<dbReference type="InterPro" id="IPR025158">
    <property type="entry name" value="Mg_chelat-rel_C"/>
</dbReference>
<dbReference type="EMBL" id="CP007141">
    <property type="protein sequence ID" value="AJC73236.1"/>
    <property type="molecule type" value="Genomic_DNA"/>
</dbReference>
<dbReference type="PATRIC" id="fig|1123384.7.peg.464"/>
<dbReference type="Pfam" id="PF13335">
    <property type="entry name" value="Mg_chelatase_C"/>
    <property type="match status" value="1"/>
</dbReference>
<dbReference type="RefSeq" id="WP_031503711.1">
    <property type="nucleotide sequence ID" value="NC_022795.1"/>
</dbReference>
<dbReference type="InterPro" id="IPR045006">
    <property type="entry name" value="CHLI-like"/>
</dbReference>
<reference evidence="5 6" key="1">
    <citation type="submission" date="2014-01" db="EMBL/GenBank/DDBJ databases">
        <title>Genome sequencing of Thermotog hypogea.</title>
        <authorList>
            <person name="Zhang X."/>
            <person name="Alvare G."/>
            <person name="Fristensky B."/>
            <person name="Chen L."/>
            <person name="Suen T."/>
            <person name="Chen Q."/>
            <person name="Ma K."/>
        </authorList>
    </citation>
    <scope>NUCLEOTIDE SEQUENCE [LARGE SCALE GENOMIC DNA]</scope>
    <source>
        <strain evidence="5 6">DSM 11164</strain>
    </source>
</reference>
<name>A0A0X1KPM0_9THEM</name>
<keyword evidence="2" id="KW-0547">Nucleotide-binding</keyword>
<dbReference type="GO" id="GO:0003677">
    <property type="term" value="F:DNA binding"/>
    <property type="evidence" value="ECO:0007669"/>
    <property type="project" value="InterPro"/>
</dbReference>
<dbReference type="OrthoDB" id="9813147at2"/>
<dbReference type="SUPFAM" id="SSF52540">
    <property type="entry name" value="P-loop containing nucleoside triphosphate hydrolases"/>
    <property type="match status" value="1"/>
</dbReference>
<dbReference type="KEGG" id="phy:AJ81_02335"/>
<dbReference type="AlphaFoldDB" id="A0A0X1KPM0"/>
<dbReference type="Proteomes" id="UP000077469">
    <property type="component" value="Chromosome"/>
</dbReference>
<gene>
    <name evidence="5" type="ORF">AJ81_02335</name>
</gene>
<dbReference type="PANTHER" id="PTHR32039:SF7">
    <property type="entry name" value="COMPETENCE PROTEIN COMM"/>
    <property type="match status" value="1"/>
</dbReference>
<organism evidence="5 6">
    <name type="scientific">Pseudothermotoga hypogea DSM 11164 = NBRC 106472</name>
    <dbReference type="NCBI Taxonomy" id="1123384"/>
    <lineage>
        <taxon>Bacteria</taxon>
        <taxon>Thermotogati</taxon>
        <taxon>Thermotogota</taxon>
        <taxon>Thermotogae</taxon>
        <taxon>Thermotogales</taxon>
        <taxon>Thermotogaceae</taxon>
        <taxon>Pseudothermotoga</taxon>
    </lineage>
</organism>
<evidence type="ECO:0000313" key="6">
    <source>
        <dbReference type="Proteomes" id="UP000077469"/>
    </source>
</evidence>
<dbReference type="InterPro" id="IPR027417">
    <property type="entry name" value="P-loop_NTPase"/>
</dbReference>
<evidence type="ECO:0000256" key="2">
    <source>
        <dbReference type="ARBA" id="ARBA00022741"/>
    </source>
</evidence>
<dbReference type="InterPro" id="IPR001208">
    <property type="entry name" value="MCM_dom"/>
</dbReference>
<evidence type="ECO:0000256" key="3">
    <source>
        <dbReference type="ARBA" id="ARBA00022840"/>
    </source>
</evidence>
<evidence type="ECO:0000259" key="4">
    <source>
        <dbReference type="PROSITE" id="PS50051"/>
    </source>
</evidence>
<proteinExistence type="inferred from homology"/>
<dbReference type="Gene3D" id="3.30.230.10">
    <property type="match status" value="1"/>
</dbReference>
<comment type="similarity">
    <text evidence="1">Belongs to the Mg-chelatase subunits D/I family. ComM subfamily.</text>
</comment>
<dbReference type="SMART" id="SM00382">
    <property type="entry name" value="AAA"/>
    <property type="match status" value="1"/>
</dbReference>
<dbReference type="Pfam" id="PF01078">
    <property type="entry name" value="Mg_chelatase"/>
    <property type="match status" value="1"/>
</dbReference>
<protein>
    <submittedName>
        <fullName evidence="5">Fis family transcriptional regulator</fullName>
    </submittedName>
</protein>